<dbReference type="Proteomes" id="UP000234681">
    <property type="component" value="Chromosome 11"/>
</dbReference>
<evidence type="ECO:0000313" key="2">
    <source>
        <dbReference type="Proteomes" id="UP000234681"/>
    </source>
</evidence>
<gene>
    <name evidence="1" type="ORF">rCG_23040</name>
</gene>
<sequence length="74" mass="8288">MADSSDTSSSGRFRQGFYLDGETLLLFIGSVQEAAGLRQPFSAVLDLITQGRWPQLSYKKKKKFPLSCKSREDV</sequence>
<organism evidence="1 2">
    <name type="scientific">Rattus norvegicus</name>
    <name type="common">Rat</name>
    <dbReference type="NCBI Taxonomy" id="10116"/>
    <lineage>
        <taxon>Eukaryota</taxon>
        <taxon>Metazoa</taxon>
        <taxon>Chordata</taxon>
        <taxon>Craniata</taxon>
        <taxon>Vertebrata</taxon>
        <taxon>Euteleostomi</taxon>
        <taxon>Mammalia</taxon>
        <taxon>Eutheria</taxon>
        <taxon>Euarchontoglires</taxon>
        <taxon>Glires</taxon>
        <taxon>Rodentia</taxon>
        <taxon>Myomorpha</taxon>
        <taxon>Muroidea</taxon>
        <taxon>Muridae</taxon>
        <taxon>Murinae</taxon>
        <taxon>Rattus</taxon>
    </lineage>
</organism>
<proteinExistence type="predicted"/>
<dbReference type="AlphaFoldDB" id="A6KTZ9"/>
<protein>
    <submittedName>
        <fullName evidence="1">RCG23040</fullName>
    </submittedName>
</protein>
<name>A6KTZ9_RAT</name>
<dbReference type="EMBL" id="CH474123">
    <property type="protein sequence ID" value="EDL82937.1"/>
    <property type="molecule type" value="Genomic_DNA"/>
</dbReference>
<evidence type="ECO:0000313" key="1">
    <source>
        <dbReference type="EMBL" id="EDL82937.1"/>
    </source>
</evidence>
<reference evidence="2" key="1">
    <citation type="submission" date="2005-09" db="EMBL/GenBank/DDBJ databases">
        <authorList>
            <person name="Mural R.J."/>
            <person name="Li P.W."/>
            <person name="Adams M.D."/>
            <person name="Amanatides P.G."/>
            <person name="Baden-Tillson H."/>
            <person name="Barnstead M."/>
            <person name="Chin S.H."/>
            <person name="Dew I."/>
            <person name="Evans C.A."/>
            <person name="Ferriera S."/>
            <person name="Flanigan M."/>
            <person name="Fosler C."/>
            <person name="Glodek A."/>
            <person name="Gu Z."/>
            <person name="Holt R.A."/>
            <person name="Jennings D."/>
            <person name="Kraft C.L."/>
            <person name="Lu F."/>
            <person name="Nguyen T."/>
            <person name="Nusskern D.R."/>
            <person name="Pfannkoch C.M."/>
            <person name="Sitter C."/>
            <person name="Sutton G.G."/>
            <person name="Venter J.C."/>
            <person name="Wang Z."/>
            <person name="Woodage T."/>
            <person name="Zheng X.H."/>
            <person name="Zhong F."/>
        </authorList>
    </citation>
    <scope>NUCLEOTIDE SEQUENCE [LARGE SCALE GENOMIC DNA]</scope>
    <source>
        <strain>BN</strain>
        <strain evidence="2">Sprague-Dawley</strain>
    </source>
</reference>
<accession>A6KTZ9</accession>